<dbReference type="AlphaFoldDB" id="A0AA91Q0Q2"/>
<evidence type="ECO:0000256" key="8">
    <source>
        <dbReference type="ARBA" id="ARBA00023159"/>
    </source>
</evidence>
<dbReference type="GO" id="GO:0005634">
    <property type="term" value="C:nucleus"/>
    <property type="evidence" value="ECO:0007669"/>
    <property type="project" value="UniProtKB-SubCell"/>
</dbReference>
<evidence type="ECO:0000256" key="10">
    <source>
        <dbReference type="ARBA" id="ARBA00023242"/>
    </source>
</evidence>
<evidence type="ECO:0000256" key="5">
    <source>
        <dbReference type="ARBA" id="ARBA00022490"/>
    </source>
</evidence>
<keyword evidence="7" id="KW-0805">Transcription regulation</keyword>
<organism evidence="13 14">
    <name type="scientific">Clavispora lusitaniae</name>
    <name type="common">Candida lusitaniae</name>
    <dbReference type="NCBI Taxonomy" id="36911"/>
    <lineage>
        <taxon>Eukaryota</taxon>
        <taxon>Fungi</taxon>
        <taxon>Dikarya</taxon>
        <taxon>Ascomycota</taxon>
        <taxon>Saccharomycotina</taxon>
        <taxon>Pichiomycetes</taxon>
        <taxon>Metschnikowiaceae</taxon>
        <taxon>Clavispora</taxon>
    </lineage>
</organism>
<dbReference type="KEGG" id="clus:A9F13_06g01056"/>
<dbReference type="Proteomes" id="UP000195602">
    <property type="component" value="Unassembled WGS sequence"/>
</dbReference>
<evidence type="ECO:0000256" key="11">
    <source>
        <dbReference type="ARBA" id="ARBA00025222"/>
    </source>
</evidence>
<reference evidence="13 14" key="1">
    <citation type="submission" date="2017-04" db="EMBL/GenBank/DDBJ databases">
        <title>Draft genome of the yeast Clavispora lusitaniae type strain CBS 6936.</title>
        <authorList>
            <person name="Durrens P."/>
            <person name="Klopp C."/>
            <person name="Biteau N."/>
            <person name="Fitton-Ouhabi V."/>
            <person name="Dementhon K."/>
            <person name="Accoceberry I."/>
            <person name="Sherman D.J."/>
            <person name="Noel T."/>
        </authorList>
    </citation>
    <scope>NUCLEOTIDE SEQUENCE [LARGE SCALE GENOMIC DNA]</scope>
    <source>
        <strain evidence="13 14">CBS 6936</strain>
    </source>
</reference>
<evidence type="ECO:0000256" key="6">
    <source>
        <dbReference type="ARBA" id="ARBA00022853"/>
    </source>
</evidence>
<keyword evidence="9" id="KW-0804">Transcription</keyword>
<dbReference type="SMART" id="SM00268">
    <property type="entry name" value="ACTIN"/>
    <property type="match status" value="1"/>
</dbReference>
<accession>A0AA91Q0Q2</accession>
<evidence type="ECO:0000313" key="14">
    <source>
        <dbReference type="Proteomes" id="UP000195602"/>
    </source>
</evidence>
<dbReference type="GO" id="GO:0005737">
    <property type="term" value="C:cytoplasm"/>
    <property type="evidence" value="ECO:0007669"/>
    <property type="project" value="UniProtKB-SubCell"/>
</dbReference>
<sequence>MTSQHLILDNGSYNIKAGFSSQENPLLVHNALAKARDGVVYIGNDYVPHTNLYSGINFKRPHDSGHLTSWETEKTIWDYTFDKLSPKKELDPQDFSLILTETPFQLPQLSMNTDLIVFEEYNFGQYYRCIPPQLVPWTKGDNPSDFTLVIDCGFSATHVVPVLYQRAYWKGIKKLPIGGRHLNSLLKEMVSFRHYDISDEPLLINTVKEKTMYVAPDFQKALKHKADARCEFVLPDFKTTVTGYVRTKDTKLPDDAQTIQLYDERFTVPESYFHPEIMLDNNSFSTNSVIQNAYFKNITDLVVESIMACPEVTRPILSANLSFVGGSANLPNFKERLMSELEKEFPVNWVVKATPQPYDLDKAAWYGGQELVQQDIMKEITISKQDYYEHGANWCQKQFGFRNF</sequence>
<comment type="similarity">
    <text evidence="3">Belongs to the actin family. ARP6 subfamily.</text>
</comment>
<dbReference type="PANTHER" id="PTHR11937">
    <property type="entry name" value="ACTIN"/>
    <property type="match status" value="1"/>
</dbReference>
<proteinExistence type="inferred from homology"/>
<gene>
    <name evidence="13" type="ORF">A9F13_06g01056</name>
</gene>
<keyword evidence="10" id="KW-0539">Nucleus</keyword>
<evidence type="ECO:0000256" key="12">
    <source>
        <dbReference type="ARBA" id="ARBA00073820"/>
    </source>
</evidence>
<evidence type="ECO:0000256" key="2">
    <source>
        <dbReference type="ARBA" id="ARBA00004496"/>
    </source>
</evidence>
<dbReference type="Gene3D" id="3.90.640.10">
    <property type="entry name" value="Actin, Chain A, domain 4"/>
    <property type="match status" value="1"/>
</dbReference>
<dbReference type="Pfam" id="PF00022">
    <property type="entry name" value="Actin"/>
    <property type="match status" value="1"/>
</dbReference>
<dbReference type="InterPro" id="IPR043129">
    <property type="entry name" value="ATPase_NBD"/>
</dbReference>
<dbReference type="CDD" id="cd10210">
    <property type="entry name" value="ASKHA_NBD_Arp6"/>
    <property type="match status" value="1"/>
</dbReference>
<dbReference type="EMBL" id="LYUB02000006">
    <property type="protein sequence ID" value="OVF08977.1"/>
    <property type="molecule type" value="Genomic_DNA"/>
</dbReference>
<evidence type="ECO:0000256" key="3">
    <source>
        <dbReference type="ARBA" id="ARBA00005665"/>
    </source>
</evidence>
<evidence type="ECO:0000256" key="1">
    <source>
        <dbReference type="ARBA" id="ARBA00004123"/>
    </source>
</evidence>
<dbReference type="SUPFAM" id="SSF53067">
    <property type="entry name" value="Actin-like ATPase domain"/>
    <property type="match status" value="2"/>
</dbReference>
<evidence type="ECO:0000313" key="13">
    <source>
        <dbReference type="EMBL" id="OVF08977.1"/>
    </source>
</evidence>
<keyword evidence="6" id="KW-0156">Chromatin regulator</keyword>
<evidence type="ECO:0000256" key="4">
    <source>
        <dbReference type="ARBA" id="ARBA00018633"/>
    </source>
</evidence>
<dbReference type="FunFam" id="3.90.640.10:FF:000040">
    <property type="entry name" value="Actin-like protein ARP6"/>
    <property type="match status" value="1"/>
</dbReference>
<dbReference type="InterPro" id="IPR004000">
    <property type="entry name" value="Actin"/>
</dbReference>
<dbReference type="Gene3D" id="3.30.420.40">
    <property type="match status" value="2"/>
</dbReference>
<dbReference type="GO" id="GO:0006325">
    <property type="term" value="P:chromatin organization"/>
    <property type="evidence" value="ECO:0007669"/>
    <property type="project" value="UniProtKB-KW"/>
</dbReference>
<comment type="function">
    <text evidence="11">Component of the SWR1 complex which mediates the ATP-dependent exchange of histone H2A for the H2A variant HZT1 leading to transcriptional regulation of selected genes by chromatin remodeling. Involved in chromosome stability.</text>
</comment>
<name>A0AA91Q0Q2_CLALS</name>
<evidence type="ECO:0000256" key="7">
    <source>
        <dbReference type="ARBA" id="ARBA00023015"/>
    </source>
</evidence>
<keyword evidence="5" id="KW-0963">Cytoplasm</keyword>
<keyword evidence="8" id="KW-0010">Activator</keyword>
<protein>
    <recommendedName>
        <fullName evidence="4">Actin-like protein ARP6</fullName>
    </recommendedName>
    <alternativeName>
        <fullName evidence="12">Actin-like protein arp6</fullName>
    </alternativeName>
</protein>
<evidence type="ECO:0000256" key="9">
    <source>
        <dbReference type="ARBA" id="ARBA00023163"/>
    </source>
</evidence>
<comment type="caution">
    <text evidence="13">The sequence shown here is derived from an EMBL/GenBank/DDBJ whole genome shotgun (WGS) entry which is preliminary data.</text>
</comment>
<comment type="subcellular location">
    <subcellularLocation>
        <location evidence="2">Cytoplasm</location>
    </subcellularLocation>
    <subcellularLocation>
        <location evidence="1">Nucleus</location>
    </subcellularLocation>
</comment>